<dbReference type="EMBL" id="CP151919">
    <property type="protein sequence ID" value="XAD56468.1"/>
    <property type="molecule type" value="Genomic_DNA"/>
</dbReference>
<evidence type="ECO:0000256" key="1">
    <source>
        <dbReference type="SAM" id="MobiDB-lite"/>
    </source>
</evidence>
<protein>
    <submittedName>
        <fullName evidence="2">Uncharacterized protein</fullName>
    </submittedName>
</protein>
<name>A0ABZ3CZ28_9GAMM</name>
<accession>A0ABZ3CZ28</accession>
<proteinExistence type="predicted"/>
<organism evidence="2 3">
    <name type="scientific">Salinicola lusitanus</name>
    <dbReference type="NCBI Taxonomy" id="1949085"/>
    <lineage>
        <taxon>Bacteria</taxon>
        <taxon>Pseudomonadati</taxon>
        <taxon>Pseudomonadota</taxon>
        <taxon>Gammaproteobacteria</taxon>
        <taxon>Oceanospirillales</taxon>
        <taxon>Halomonadaceae</taxon>
        <taxon>Salinicola</taxon>
    </lineage>
</organism>
<evidence type="ECO:0000313" key="3">
    <source>
        <dbReference type="Proteomes" id="UP001453229"/>
    </source>
</evidence>
<reference evidence="2 3" key="1">
    <citation type="submission" date="2024-04" db="EMBL/GenBank/DDBJ databases">
        <title>Salinicola lusitanus LLJ914,a marine bacterium isolated from the Okinawa Trough.</title>
        <authorList>
            <person name="Li J."/>
        </authorList>
    </citation>
    <scope>NUCLEOTIDE SEQUENCE [LARGE SCALE GENOMIC DNA]</scope>
    <source>
        <strain evidence="2 3">LLJ914</strain>
    </source>
</reference>
<gene>
    <name evidence="2" type="ORF">AAGT95_10885</name>
</gene>
<dbReference type="Proteomes" id="UP001453229">
    <property type="component" value="Chromosome"/>
</dbReference>
<sequence length="129" mass="14172">MRHQSVKQLARLLLEPCDPAKGQIPSATDTADYRALTRGERGRVDLLVTRTRRIVGLRAHRRLPIFMRPFIALRWGCFNAFGAELAPLAWLTSAFIRGVPAFHRQEINEAGVPSGSPTSGLTAPIAPCA</sequence>
<feature type="region of interest" description="Disordered" evidence="1">
    <location>
        <begin position="110"/>
        <end position="129"/>
    </location>
</feature>
<keyword evidence="3" id="KW-1185">Reference proteome</keyword>
<dbReference type="RefSeq" id="WP_342596501.1">
    <property type="nucleotide sequence ID" value="NZ_CP151919.1"/>
</dbReference>
<evidence type="ECO:0000313" key="2">
    <source>
        <dbReference type="EMBL" id="XAD56468.1"/>
    </source>
</evidence>